<dbReference type="AlphaFoldDB" id="A0A516SAX1"/>
<feature type="transmembrane region" description="Helical" evidence="1">
    <location>
        <begin position="121"/>
        <end position="145"/>
    </location>
</feature>
<evidence type="ECO:0000313" key="2">
    <source>
        <dbReference type="EMBL" id="QDQ25301.1"/>
    </source>
</evidence>
<dbReference type="RefSeq" id="WP_143856226.1">
    <property type="nucleotide sequence ID" value="NZ_CP041730.1"/>
</dbReference>
<name>A0A516SAX1_9NEIS</name>
<reference evidence="3" key="1">
    <citation type="submission" date="2019-07" db="EMBL/GenBank/DDBJ databases">
        <title>Chitinimonas sp. nov., isolated from Ny-Alesund, arctica soil.</title>
        <authorList>
            <person name="Xu Q."/>
            <person name="Peng F."/>
        </authorList>
    </citation>
    <scope>NUCLEOTIDE SEQUENCE [LARGE SCALE GENOMIC DNA]</scope>
    <source>
        <strain evidence="3">R3-44</strain>
    </source>
</reference>
<dbReference type="EMBL" id="CP041730">
    <property type="protein sequence ID" value="QDQ25301.1"/>
    <property type="molecule type" value="Genomic_DNA"/>
</dbReference>
<keyword evidence="1" id="KW-0472">Membrane</keyword>
<proteinExistence type="predicted"/>
<keyword evidence="1" id="KW-0812">Transmembrane</keyword>
<dbReference type="OrthoDB" id="9429611at2"/>
<dbReference type="KEGG" id="cari:FNU76_02435"/>
<keyword evidence="1" id="KW-1133">Transmembrane helix</keyword>
<feature type="transmembrane region" description="Helical" evidence="1">
    <location>
        <begin position="6"/>
        <end position="31"/>
    </location>
</feature>
<dbReference type="Proteomes" id="UP000317550">
    <property type="component" value="Chromosome"/>
</dbReference>
<evidence type="ECO:0000256" key="1">
    <source>
        <dbReference type="SAM" id="Phobius"/>
    </source>
</evidence>
<organism evidence="2 3">
    <name type="scientific">Chitinimonas arctica</name>
    <dbReference type="NCBI Taxonomy" id="2594795"/>
    <lineage>
        <taxon>Bacteria</taxon>
        <taxon>Pseudomonadati</taxon>
        <taxon>Pseudomonadota</taxon>
        <taxon>Betaproteobacteria</taxon>
        <taxon>Neisseriales</taxon>
        <taxon>Chitinibacteraceae</taxon>
        <taxon>Chitinimonas</taxon>
    </lineage>
</organism>
<feature type="transmembrane region" description="Helical" evidence="1">
    <location>
        <begin position="86"/>
        <end position="109"/>
    </location>
</feature>
<evidence type="ECO:0000313" key="3">
    <source>
        <dbReference type="Proteomes" id="UP000317550"/>
    </source>
</evidence>
<sequence>MAALIALAHIVGAIVVLIAFSVGVMMFATWVGERNRKAVLEEISLALGIPAEELDGAEHVSKLLQFGAERLSSELLRNRISDMCGWIQTAWGWLGPLLQVGVVLGVIWATIAVDVANGVNAWWIVGLALFFWIASLLFGFACKLLTGRVPGQARLTRKSLAEAVRRQRHVTVHSED</sequence>
<protein>
    <submittedName>
        <fullName evidence="2">Uncharacterized protein</fullName>
    </submittedName>
</protein>
<gene>
    <name evidence="2" type="ORF">FNU76_02435</name>
</gene>
<accession>A0A516SAX1</accession>
<keyword evidence="3" id="KW-1185">Reference proteome</keyword>